<gene>
    <name evidence="2" type="ORF">H5410_004738</name>
</gene>
<keyword evidence="3" id="KW-1185">Reference proteome</keyword>
<sequence length="287" mass="34530">TIKSKVLFSYSSRYSKIVTKRSKILFCYLSRYSKPLWDIDEIFSHFRSFTKRRFFFVIHHDIIKSFVQVKKNLRHFCIVYVCFLIFRSFWGIYVIFSHFQGIYVILGHFRTAMRFSIVYVCFLIFRPFWGIYIIFDHFGQLRKESKFCSVICDDILRSLVQLQKEVKFCSLIRHDILRSLVQGIYVIFGHFRVVTKEIKFSSLIRHDILRLLVQVKKISRRFCIVYMCFLIFSSFWGIYVIFGNFLAITKKITKTTKVFFCYSSRYSKAGTKDLRNISPFSVIYEKK</sequence>
<feature type="transmembrane region" description="Helical" evidence="1">
    <location>
        <begin position="76"/>
        <end position="96"/>
    </location>
</feature>
<feature type="transmembrane region" description="Helical" evidence="1">
    <location>
        <begin position="116"/>
        <end position="135"/>
    </location>
</feature>
<name>A0A9J6A567_SOLCO</name>
<dbReference type="EMBL" id="JACXVP010000002">
    <property type="protein sequence ID" value="KAG5619520.1"/>
    <property type="molecule type" value="Genomic_DNA"/>
</dbReference>
<reference evidence="2 3" key="1">
    <citation type="submission" date="2020-09" db="EMBL/GenBank/DDBJ databases">
        <title>De no assembly of potato wild relative species, Solanum commersonii.</title>
        <authorList>
            <person name="Cho K."/>
        </authorList>
    </citation>
    <scope>NUCLEOTIDE SEQUENCE [LARGE SCALE GENOMIC DNA]</scope>
    <source>
        <strain evidence="2">LZ3.2</strain>
        <tissue evidence="2">Leaf</tissue>
    </source>
</reference>
<evidence type="ECO:0000313" key="3">
    <source>
        <dbReference type="Proteomes" id="UP000824120"/>
    </source>
</evidence>
<dbReference type="AlphaFoldDB" id="A0A9J6A567"/>
<dbReference type="Proteomes" id="UP000824120">
    <property type="component" value="Chromosome 2"/>
</dbReference>
<protein>
    <submittedName>
        <fullName evidence="2">Uncharacterized protein</fullName>
    </submittedName>
</protein>
<keyword evidence="1" id="KW-0812">Transmembrane</keyword>
<proteinExistence type="predicted"/>
<feature type="transmembrane region" description="Helical" evidence="1">
    <location>
        <begin position="224"/>
        <end position="247"/>
    </location>
</feature>
<accession>A0A9J6A567</accession>
<evidence type="ECO:0000313" key="2">
    <source>
        <dbReference type="EMBL" id="KAG5619520.1"/>
    </source>
</evidence>
<keyword evidence="1" id="KW-0472">Membrane</keyword>
<feature type="non-terminal residue" evidence="2">
    <location>
        <position position="287"/>
    </location>
</feature>
<comment type="caution">
    <text evidence="2">The sequence shown here is derived from an EMBL/GenBank/DDBJ whole genome shotgun (WGS) entry which is preliminary data.</text>
</comment>
<evidence type="ECO:0000256" key="1">
    <source>
        <dbReference type="SAM" id="Phobius"/>
    </source>
</evidence>
<organism evidence="2 3">
    <name type="scientific">Solanum commersonii</name>
    <name type="common">Commerson's wild potato</name>
    <name type="synonym">Commerson's nightshade</name>
    <dbReference type="NCBI Taxonomy" id="4109"/>
    <lineage>
        <taxon>Eukaryota</taxon>
        <taxon>Viridiplantae</taxon>
        <taxon>Streptophyta</taxon>
        <taxon>Embryophyta</taxon>
        <taxon>Tracheophyta</taxon>
        <taxon>Spermatophyta</taxon>
        <taxon>Magnoliopsida</taxon>
        <taxon>eudicotyledons</taxon>
        <taxon>Gunneridae</taxon>
        <taxon>Pentapetalae</taxon>
        <taxon>asterids</taxon>
        <taxon>lamiids</taxon>
        <taxon>Solanales</taxon>
        <taxon>Solanaceae</taxon>
        <taxon>Solanoideae</taxon>
        <taxon>Solaneae</taxon>
        <taxon>Solanum</taxon>
    </lineage>
</organism>
<keyword evidence="1" id="KW-1133">Transmembrane helix</keyword>